<name>A0A075R7A1_BRELA</name>
<reference evidence="1 2" key="1">
    <citation type="journal article" date="2011" name="J. Bacteriol.">
        <title>Genome sequence of Brevibacillus laterosporus LMG 15441, a pathogen of invertebrates.</title>
        <authorList>
            <person name="Djukic M."/>
            <person name="Poehlein A."/>
            <person name="Thurmer A."/>
            <person name="Daniel R."/>
        </authorList>
    </citation>
    <scope>NUCLEOTIDE SEQUENCE [LARGE SCALE GENOMIC DNA]</scope>
    <source>
        <strain evidence="1 2">LMG 15441</strain>
    </source>
</reference>
<dbReference type="KEGG" id="blr:BRLA_c042220"/>
<gene>
    <name evidence="1" type="ORF">BRLA_c042220</name>
</gene>
<protein>
    <recommendedName>
        <fullName evidence="3">Coenzyme PQQ synthesis protein D (PqqD)</fullName>
    </recommendedName>
</protein>
<evidence type="ECO:0000313" key="1">
    <source>
        <dbReference type="EMBL" id="AIG28497.1"/>
    </source>
</evidence>
<dbReference type="Proteomes" id="UP000005850">
    <property type="component" value="Chromosome"/>
</dbReference>
<evidence type="ECO:0000313" key="2">
    <source>
        <dbReference type="Proteomes" id="UP000005850"/>
    </source>
</evidence>
<dbReference type="eggNOG" id="ENOG502ZPFG">
    <property type="taxonomic scope" value="Bacteria"/>
</dbReference>
<dbReference type="HOGENOM" id="CLU_2258042_0_0_9"/>
<accession>A0A075R7A1</accession>
<keyword evidence="2" id="KW-1185">Reference proteome</keyword>
<dbReference type="InterPro" id="IPR008792">
    <property type="entry name" value="PQQD"/>
</dbReference>
<dbReference type="RefSeq" id="WP_003334486.1">
    <property type="nucleotide sequence ID" value="NZ_CP007806.1"/>
</dbReference>
<dbReference type="STRING" id="1042163.BRLA_c042220"/>
<organism evidence="1 2">
    <name type="scientific">Brevibacillus laterosporus LMG 15441</name>
    <dbReference type="NCBI Taxonomy" id="1042163"/>
    <lineage>
        <taxon>Bacteria</taxon>
        <taxon>Bacillati</taxon>
        <taxon>Bacillota</taxon>
        <taxon>Bacilli</taxon>
        <taxon>Bacillales</taxon>
        <taxon>Paenibacillaceae</taxon>
        <taxon>Brevibacillus</taxon>
    </lineage>
</organism>
<proteinExistence type="predicted"/>
<dbReference type="Pfam" id="PF05402">
    <property type="entry name" value="PqqD"/>
    <property type="match status" value="1"/>
</dbReference>
<sequence length="91" mass="10606">MMSPYQVNKDIFYDQNAEGIFVLTPEGQTILFEDEVACTLWTHICTKETITLEEMLKEISGKFNVNTENTMITNDIQMFLDELVRHRLLTT</sequence>
<dbReference type="EMBL" id="CP007806">
    <property type="protein sequence ID" value="AIG28497.1"/>
    <property type="molecule type" value="Genomic_DNA"/>
</dbReference>
<dbReference type="AlphaFoldDB" id="A0A075R7A1"/>
<evidence type="ECO:0008006" key="3">
    <source>
        <dbReference type="Google" id="ProtNLM"/>
    </source>
</evidence>